<evidence type="ECO:0000313" key="2">
    <source>
        <dbReference type="Proteomes" id="UP001500880"/>
    </source>
</evidence>
<proteinExistence type="predicted"/>
<evidence type="ECO:0000313" key="1">
    <source>
        <dbReference type="EMBL" id="GAA0494318.1"/>
    </source>
</evidence>
<organism evidence="1 2">
    <name type="scientific">Salinibacillus aidingensis</name>
    <dbReference type="NCBI Taxonomy" id="237684"/>
    <lineage>
        <taxon>Bacteria</taxon>
        <taxon>Bacillati</taxon>
        <taxon>Bacillota</taxon>
        <taxon>Bacilli</taxon>
        <taxon>Bacillales</taxon>
        <taxon>Bacillaceae</taxon>
        <taxon>Salinibacillus</taxon>
    </lineage>
</organism>
<protein>
    <recommendedName>
        <fullName evidence="3">Fur-regulated basic protein B</fullName>
    </recommendedName>
</protein>
<dbReference type="Pfam" id="PF13040">
    <property type="entry name" value="Fur_reg_FbpB"/>
    <property type="match status" value="1"/>
</dbReference>
<gene>
    <name evidence="1" type="ORF">GCM10008986_21110</name>
</gene>
<reference evidence="1 2" key="1">
    <citation type="journal article" date="2019" name="Int. J. Syst. Evol. Microbiol.">
        <title>The Global Catalogue of Microorganisms (GCM) 10K type strain sequencing project: providing services to taxonomists for standard genome sequencing and annotation.</title>
        <authorList>
            <consortium name="The Broad Institute Genomics Platform"/>
            <consortium name="The Broad Institute Genome Sequencing Center for Infectious Disease"/>
            <person name="Wu L."/>
            <person name="Ma J."/>
        </authorList>
    </citation>
    <scope>NUCLEOTIDE SEQUENCE [LARGE SCALE GENOMIC DNA]</scope>
    <source>
        <strain evidence="1 2">JCM 12389</strain>
    </source>
</reference>
<accession>A0ABN1BBL6</accession>
<evidence type="ECO:0008006" key="3">
    <source>
        <dbReference type="Google" id="ProtNLM"/>
    </source>
</evidence>
<name>A0ABN1BBL6_9BACI</name>
<comment type="caution">
    <text evidence="1">The sequence shown here is derived from an EMBL/GenBank/DDBJ whole genome shotgun (WGS) entry which is preliminary data.</text>
</comment>
<sequence>MRPRLPGFQDLVNEYKEELMRDEKIMKEIDIKIEKKHSDSEKETTKPSFN</sequence>
<dbReference type="EMBL" id="BAAADO010000004">
    <property type="protein sequence ID" value="GAA0494318.1"/>
    <property type="molecule type" value="Genomic_DNA"/>
</dbReference>
<dbReference type="Proteomes" id="UP001500880">
    <property type="component" value="Unassembled WGS sequence"/>
</dbReference>
<dbReference type="RefSeq" id="WP_343840696.1">
    <property type="nucleotide sequence ID" value="NZ_BAAADO010000004.1"/>
</dbReference>
<dbReference type="InterPro" id="IPR025004">
    <property type="entry name" value="SenN/SenS"/>
</dbReference>
<keyword evidence="2" id="KW-1185">Reference proteome</keyword>